<reference evidence="1" key="1">
    <citation type="submission" date="2020-08" db="EMBL/GenBank/DDBJ databases">
        <title>Multicomponent nature underlies the extraordinary mechanical properties of spider dragline silk.</title>
        <authorList>
            <person name="Kono N."/>
            <person name="Nakamura H."/>
            <person name="Mori M."/>
            <person name="Yoshida Y."/>
            <person name="Ohtoshi R."/>
            <person name="Malay A.D."/>
            <person name="Moran D.A.P."/>
            <person name="Tomita M."/>
            <person name="Numata K."/>
            <person name="Arakawa K."/>
        </authorList>
    </citation>
    <scope>NUCLEOTIDE SEQUENCE</scope>
</reference>
<dbReference type="AlphaFoldDB" id="A0A8X6S9Z4"/>
<sequence length="69" mass="7679">MRADSALSSDSHRILIWRERGKPQSSPRTSLKVTGMEVAVFSFGEASFLSSRTDLHIFDAGSRQQDPLL</sequence>
<evidence type="ECO:0000313" key="1">
    <source>
        <dbReference type="EMBL" id="GFY05517.1"/>
    </source>
</evidence>
<dbReference type="Proteomes" id="UP000887159">
    <property type="component" value="Unassembled WGS sequence"/>
</dbReference>
<dbReference type="EMBL" id="BMAU01021253">
    <property type="protein sequence ID" value="GFY05517.1"/>
    <property type="molecule type" value="Genomic_DNA"/>
</dbReference>
<organism evidence="1 2">
    <name type="scientific">Trichonephila clavipes</name>
    <name type="common">Golden silk orbweaver</name>
    <name type="synonym">Nephila clavipes</name>
    <dbReference type="NCBI Taxonomy" id="2585209"/>
    <lineage>
        <taxon>Eukaryota</taxon>
        <taxon>Metazoa</taxon>
        <taxon>Ecdysozoa</taxon>
        <taxon>Arthropoda</taxon>
        <taxon>Chelicerata</taxon>
        <taxon>Arachnida</taxon>
        <taxon>Araneae</taxon>
        <taxon>Araneomorphae</taxon>
        <taxon>Entelegynae</taxon>
        <taxon>Araneoidea</taxon>
        <taxon>Nephilidae</taxon>
        <taxon>Trichonephila</taxon>
    </lineage>
</organism>
<evidence type="ECO:0000313" key="2">
    <source>
        <dbReference type="Proteomes" id="UP000887159"/>
    </source>
</evidence>
<name>A0A8X6S9Z4_TRICX</name>
<comment type="caution">
    <text evidence="1">The sequence shown here is derived from an EMBL/GenBank/DDBJ whole genome shotgun (WGS) entry which is preliminary data.</text>
</comment>
<proteinExistence type="predicted"/>
<keyword evidence="2" id="KW-1185">Reference proteome</keyword>
<protein>
    <submittedName>
        <fullName evidence="1">Uncharacterized protein</fullName>
    </submittedName>
</protein>
<gene>
    <name evidence="1" type="ORF">TNCV_218991</name>
</gene>
<accession>A0A8X6S9Z4</accession>